<dbReference type="Pfam" id="PF13614">
    <property type="entry name" value="AAA_31"/>
    <property type="match status" value="1"/>
</dbReference>
<gene>
    <name evidence="2" type="ORF">ALIPUT_02709</name>
</gene>
<feature type="domain" description="AAA" evidence="1">
    <location>
        <begin position="44"/>
        <end position="219"/>
    </location>
</feature>
<comment type="caution">
    <text evidence="2">The sequence shown here is derived from an EMBL/GenBank/DDBJ whole genome shotgun (WGS) entry which is preliminary data.</text>
</comment>
<dbReference type="SUPFAM" id="SSF52540">
    <property type="entry name" value="P-loop containing nucleoside triphosphate hydrolases"/>
    <property type="match status" value="1"/>
</dbReference>
<evidence type="ECO:0000313" key="2">
    <source>
        <dbReference type="EMBL" id="EDS03170.1"/>
    </source>
</evidence>
<accession>B0MZY4</accession>
<dbReference type="eggNOG" id="COG1192">
    <property type="taxonomic scope" value="Bacteria"/>
</dbReference>
<dbReference type="PANTHER" id="PTHR13696">
    <property type="entry name" value="P-LOOP CONTAINING NUCLEOSIDE TRIPHOSPHATE HYDROLASE"/>
    <property type="match status" value="1"/>
</dbReference>
<dbReference type="AlphaFoldDB" id="B0MZY4"/>
<dbReference type="Proteomes" id="UP000005819">
    <property type="component" value="Unassembled WGS sequence"/>
</dbReference>
<sequence length="301" mass="33308">MFYLRYKDLFYASKIGIFQVSLWFFPIKFVFLADYNPLKSANMAKVIALANQKGGVGKTTTAINLSASLALLGKKVLLLDADPQANATSGLGFDINLEGIYECITGAKTAADVILQSPDVKNLWLLPSSIDLVAADTELPKMENGHHVIRRIVESVRDRYDYILIDCSPSLGYTTVNILTAADTVLIPVQCEYLALEGLSKLLNTIRIVKNGLNPALEIEGFVLTMYMRNRLNNQVVNEVRNHFGELAFDTIIQRNIRLGEAPSHGKPVILYDASAVGSANYLTLAKELLKRNRKSNQKAK</sequence>
<organism evidence="2 3">
    <name type="scientific">Alistipes putredinis DSM 17216</name>
    <dbReference type="NCBI Taxonomy" id="445970"/>
    <lineage>
        <taxon>Bacteria</taxon>
        <taxon>Pseudomonadati</taxon>
        <taxon>Bacteroidota</taxon>
        <taxon>Bacteroidia</taxon>
        <taxon>Bacteroidales</taxon>
        <taxon>Rikenellaceae</taxon>
        <taxon>Alistipes</taxon>
    </lineage>
</organism>
<dbReference type="FunFam" id="3.40.50.300:FF:000285">
    <property type="entry name" value="Sporulation initiation inhibitor Soj"/>
    <property type="match status" value="1"/>
</dbReference>
<name>B0MZY4_9BACT</name>
<protein>
    <submittedName>
        <fullName evidence="2">CobQ/CobB/MinD/ParA nucleotide binding domain protein</fullName>
    </submittedName>
</protein>
<dbReference type="InterPro" id="IPR027417">
    <property type="entry name" value="P-loop_NTPase"/>
</dbReference>
<keyword evidence="3" id="KW-1185">Reference proteome</keyword>
<dbReference type="InterPro" id="IPR025669">
    <property type="entry name" value="AAA_dom"/>
</dbReference>
<dbReference type="PANTHER" id="PTHR13696:SF52">
    <property type="entry name" value="PARA FAMILY PROTEIN CT_582"/>
    <property type="match status" value="1"/>
</dbReference>
<dbReference type="Gene3D" id="3.40.50.300">
    <property type="entry name" value="P-loop containing nucleotide triphosphate hydrolases"/>
    <property type="match status" value="1"/>
</dbReference>
<proteinExistence type="predicted"/>
<reference evidence="2" key="2">
    <citation type="submission" date="2013-09" db="EMBL/GenBank/DDBJ databases">
        <title>Draft genome sequence of Alistipes putredinis (DSM 17216).</title>
        <authorList>
            <person name="Sudarsanam P."/>
            <person name="Ley R."/>
            <person name="Guruge J."/>
            <person name="Turnbaugh P.J."/>
            <person name="Mahowald M."/>
            <person name="Liep D."/>
            <person name="Gordon J."/>
        </authorList>
    </citation>
    <scope>NUCLEOTIDE SEQUENCE</scope>
    <source>
        <strain evidence="2">DSM 17216</strain>
    </source>
</reference>
<reference evidence="2" key="1">
    <citation type="submission" date="2007-10" db="EMBL/GenBank/DDBJ databases">
        <authorList>
            <person name="Fulton L."/>
            <person name="Clifton S."/>
            <person name="Fulton B."/>
            <person name="Xu J."/>
            <person name="Minx P."/>
            <person name="Pepin K.H."/>
            <person name="Johnson M."/>
            <person name="Thiruvilangam P."/>
            <person name="Bhonagiri V."/>
            <person name="Nash W.E."/>
            <person name="Mardis E.R."/>
            <person name="Wilson R.K."/>
        </authorList>
    </citation>
    <scope>NUCLEOTIDE SEQUENCE [LARGE SCALE GENOMIC DNA]</scope>
    <source>
        <strain evidence="2">DSM 17216</strain>
    </source>
</reference>
<evidence type="ECO:0000259" key="1">
    <source>
        <dbReference type="Pfam" id="PF13614"/>
    </source>
</evidence>
<dbReference type="CDD" id="cd02042">
    <property type="entry name" value="ParAB_family"/>
    <property type="match status" value="1"/>
</dbReference>
<dbReference type="HOGENOM" id="CLU_037612_1_4_10"/>
<dbReference type="EMBL" id="ABFK02000020">
    <property type="protein sequence ID" value="EDS03170.1"/>
    <property type="molecule type" value="Genomic_DNA"/>
</dbReference>
<evidence type="ECO:0000313" key="3">
    <source>
        <dbReference type="Proteomes" id="UP000005819"/>
    </source>
</evidence>
<dbReference type="InterPro" id="IPR050678">
    <property type="entry name" value="DNA_Partitioning_ATPase"/>
</dbReference>